<proteinExistence type="predicted"/>
<sequence length="565" mass="62447">MYYNNLNRHREEDEEDDLKFIPLNIKEPFSEKDSNWFPIVNMNSPNINHMTNNFILGFSNSADGEMLDENFLKTIDYVPNVNYSYTDENYFNTYEAGNLSSNIPGNMQGNMTGNMTGNIPGNNYNQGFSQGGGFLPSNMLSNSNISGMNNQSGTSFGNNFDLEYPSETQAEDLYSYNKEKNCNGATLGNGNMESGGITGNMNTGATGMNNNMGNMNTGVTGMNNNMGNMNTGVTGMNNNMGNMNTGAAGMNNNMGNMNTVAAGMNNNMGNMNTGATGMNSNMWNMNSGITEMNSMWNMNSGITGMNSMWNMGDGFTGINATMENMNVGITGMDNMWNINTGTTGTNDNINNIFEEGYQGSLEQQYIPFSNFNLNPNTQFIGETNGNSNNTFTGDISGGNTTAFPNNMDINYNDSEPNYVLTNIQNMNPLNMGPNYTIPEGFNMNNTSSQTGTSTASNPKFDNSYNSFEKLNDYMKTYEKSGVIRSDKEIEDPPHMEILRELDLGSEYDSIYRDDKSKEIDSIFKKIEENHGAIISTLKAYRIPYPIISLLVKKIIKITLEHSNKE</sequence>
<keyword evidence="2" id="KW-1185">Reference proteome</keyword>
<protein>
    <submittedName>
        <fullName evidence="1">Uncharacterized protein</fullName>
    </submittedName>
</protein>
<dbReference type="RefSeq" id="WP_008677224.1">
    <property type="nucleotide sequence ID" value="NZ_CABKOG010000003.1"/>
</dbReference>
<dbReference type="Gene3D" id="1.10.287.950">
    <property type="entry name" value="Methyl-accepting chemotaxis protein"/>
    <property type="match status" value="1"/>
</dbReference>
<reference evidence="1" key="1">
    <citation type="submission" date="2022-05" db="EMBL/GenBank/DDBJ databases">
        <title>Draft genome sequence of Clostridium tertium strain CP3 isolated from Peru.</title>
        <authorList>
            <person name="Hurtado R."/>
            <person name="Lima L."/>
            <person name="Sousa T."/>
            <person name="Jaiswal A.K."/>
            <person name="Tiwari S."/>
            <person name="Maturrano L."/>
            <person name="Brenig B."/>
            <person name="Azevedo V."/>
        </authorList>
    </citation>
    <scope>NUCLEOTIDE SEQUENCE</scope>
    <source>
        <strain evidence="1">CP3</strain>
    </source>
</reference>
<dbReference type="SUPFAM" id="SSF58104">
    <property type="entry name" value="Methyl-accepting chemotaxis protein (MCP) signaling domain"/>
    <property type="match status" value="1"/>
</dbReference>
<dbReference type="Proteomes" id="UP001141183">
    <property type="component" value="Unassembled WGS sequence"/>
</dbReference>
<accession>A0A9X4B4D9</accession>
<dbReference type="AlphaFoldDB" id="A0A9X4B4D9"/>
<evidence type="ECO:0000313" key="1">
    <source>
        <dbReference type="EMBL" id="MDC4242556.1"/>
    </source>
</evidence>
<name>A0A9X4B4D9_9CLOT</name>
<dbReference type="EMBL" id="JAMRYU010000039">
    <property type="protein sequence ID" value="MDC4242556.1"/>
    <property type="molecule type" value="Genomic_DNA"/>
</dbReference>
<gene>
    <name evidence="1" type="ORF">NE398_20730</name>
</gene>
<organism evidence="1 2">
    <name type="scientific">Clostridium tertium</name>
    <dbReference type="NCBI Taxonomy" id="1559"/>
    <lineage>
        <taxon>Bacteria</taxon>
        <taxon>Bacillati</taxon>
        <taxon>Bacillota</taxon>
        <taxon>Clostridia</taxon>
        <taxon>Eubacteriales</taxon>
        <taxon>Clostridiaceae</taxon>
        <taxon>Clostridium</taxon>
    </lineage>
</organism>
<evidence type="ECO:0000313" key="2">
    <source>
        <dbReference type="Proteomes" id="UP001141183"/>
    </source>
</evidence>
<comment type="caution">
    <text evidence="1">The sequence shown here is derived from an EMBL/GenBank/DDBJ whole genome shotgun (WGS) entry which is preliminary data.</text>
</comment>